<organism evidence="1 2">
    <name type="scientific">Characodon lateralis</name>
    <dbReference type="NCBI Taxonomy" id="208331"/>
    <lineage>
        <taxon>Eukaryota</taxon>
        <taxon>Metazoa</taxon>
        <taxon>Chordata</taxon>
        <taxon>Craniata</taxon>
        <taxon>Vertebrata</taxon>
        <taxon>Euteleostomi</taxon>
        <taxon>Actinopterygii</taxon>
        <taxon>Neopterygii</taxon>
        <taxon>Teleostei</taxon>
        <taxon>Neoteleostei</taxon>
        <taxon>Acanthomorphata</taxon>
        <taxon>Ovalentaria</taxon>
        <taxon>Atherinomorphae</taxon>
        <taxon>Cyprinodontiformes</taxon>
        <taxon>Goodeidae</taxon>
        <taxon>Characodon</taxon>
    </lineage>
</organism>
<evidence type="ECO:0000313" key="1">
    <source>
        <dbReference type="EMBL" id="MED6284741.1"/>
    </source>
</evidence>
<accession>A0ABU7ECI2</accession>
<proteinExistence type="predicted"/>
<reference evidence="1 2" key="1">
    <citation type="submission" date="2021-06" db="EMBL/GenBank/DDBJ databases">
        <authorList>
            <person name="Palmer J.M."/>
        </authorList>
    </citation>
    <scope>NUCLEOTIDE SEQUENCE [LARGE SCALE GENOMIC DNA]</scope>
    <source>
        <strain evidence="1 2">CL_MEX2019</strain>
        <tissue evidence="1">Muscle</tissue>
    </source>
</reference>
<name>A0ABU7ECI2_9TELE</name>
<comment type="caution">
    <text evidence="1">The sequence shown here is derived from an EMBL/GenBank/DDBJ whole genome shotgun (WGS) entry which is preliminary data.</text>
</comment>
<dbReference type="Proteomes" id="UP001352852">
    <property type="component" value="Unassembled WGS sequence"/>
</dbReference>
<sequence>MGTLFNSKEKKSMAFFSNRFAVIHFPDIVHSLPEGKYSLSSHHYSEGHQGRQEVRWSQLRSPRDDEGFECCGTVRVSTPLQFHMQDWGGHVIDARPLCEKTKQKTNKTVHYLSFGV</sequence>
<protein>
    <submittedName>
        <fullName evidence="1">Uncharacterized protein</fullName>
    </submittedName>
</protein>
<gene>
    <name evidence="1" type="ORF">CHARACLAT_022064</name>
</gene>
<evidence type="ECO:0000313" key="2">
    <source>
        <dbReference type="Proteomes" id="UP001352852"/>
    </source>
</evidence>
<dbReference type="EMBL" id="JAHUTJ010051393">
    <property type="protein sequence ID" value="MED6284741.1"/>
    <property type="molecule type" value="Genomic_DNA"/>
</dbReference>
<keyword evidence="2" id="KW-1185">Reference proteome</keyword>